<dbReference type="Proteomes" id="UP000249447">
    <property type="component" value="Chromosome"/>
</dbReference>
<dbReference type="CDD" id="cd00060">
    <property type="entry name" value="FHA"/>
    <property type="match status" value="1"/>
</dbReference>
<dbReference type="EMBL" id="VICD02000008">
    <property type="protein sequence ID" value="KAB8198581.1"/>
    <property type="molecule type" value="Genomic_DNA"/>
</dbReference>
<organism evidence="2 4">
    <name type="scientific">Marilutibacter maris</name>
    <dbReference type="NCBI Taxonomy" id="1605891"/>
    <lineage>
        <taxon>Bacteria</taxon>
        <taxon>Pseudomonadati</taxon>
        <taxon>Pseudomonadota</taxon>
        <taxon>Gammaproteobacteria</taxon>
        <taxon>Lysobacterales</taxon>
        <taxon>Lysobacteraceae</taxon>
        <taxon>Marilutibacter</taxon>
    </lineage>
</organism>
<evidence type="ECO:0000313" key="2">
    <source>
        <dbReference type="EMBL" id="AWV06735.1"/>
    </source>
</evidence>
<dbReference type="InterPro" id="IPR008984">
    <property type="entry name" value="SMAD_FHA_dom_sf"/>
</dbReference>
<dbReference type="Pfam" id="PF13185">
    <property type="entry name" value="GAF_2"/>
    <property type="match status" value="1"/>
</dbReference>
<dbReference type="AlphaFoldDB" id="A0A2U9T5R7"/>
<name>A0A2U9T5R7_9GAMM</name>
<dbReference type="OrthoDB" id="5953293at2"/>
<dbReference type="SMART" id="SM00065">
    <property type="entry name" value="GAF"/>
    <property type="match status" value="1"/>
</dbReference>
<dbReference type="SMART" id="SM00240">
    <property type="entry name" value="FHA"/>
    <property type="match status" value="1"/>
</dbReference>
<dbReference type="PANTHER" id="PTHR23308">
    <property type="entry name" value="NUCLEAR INHIBITOR OF PROTEIN PHOSPHATASE-1"/>
    <property type="match status" value="1"/>
</dbReference>
<protein>
    <submittedName>
        <fullName evidence="2">Adenylate/guanylate cyclase</fullName>
    </submittedName>
    <submittedName>
        <fullName evidence="3">GAF domain-containing protein</fullName>
    </submittedName>
</protein>
<dbReference type="EMBL" id="CP029843">
    <property type="protein sequence ID" value="AWV06735.1"/>
    <property type="molecule type" value="Genomic_DNA"/>
</dbReference>
<evidence type="ECO:0000313" key="3">
    <source>
        <dbReference type="EMBL" id="KAB8198581.1"/>
    </source>
</evidence>
<dbReference type="InterPro" id="IPR050923">
    <property type="entry name" value="Cell_Proc_Reg/RNA_Proc"/>
</dbReference>
<evidence type="ECO:0000313" key="4">
    <source>
        <dbReference type="Proteomes" id="UP000249447"/>
    </source>
</evidence>
<feature type="domain" description="FHA" evidence="1">
    <location>
        <begin position="25"/>
        <end position="84"/>
    </location>
</feature>
<evidence type="ECO:0000259" key="1">
    <source>
        <dbReference type="PROSITE" id="PS50006"/>
    </source>
</evidence>
<reference evidence="2 4" key="1">
    <citation type="submission" date="2018-05" db="EMBL/GenBank/DDBJ databases">
        <title>The complete genome of Lysobacter maris HZ9B, a marine bacterium antagonistic against terrestrial plant pathogens.</title>
        <authorList>
            <person name="Zhang X.-Q."/>
        </authorList>
    </citation>
    <scope>NUCLEOTIDE SEQUENCE [LARGE SCALE GENOMIC DNA]</scope>
    <source>
        <strain evidence="2 4">HZ9B</strain>
    </source>
</reference>
<gene>
    <name evidence="2" type="ORF">C9I47_1017</name>
    <name evidence="3" type="ORF">FKV24_001415</name>
</gene>
<dbReference type="Pfam" id="PF00498">
    <property type="entry name" value="FHA"/>
    <property type="match status" value="1"/>
</dbReference>
<evidence type="ECO:0000313" key="5">
    <source>
        <dbReference type="Proteomes" id="UP000320431"/>
    </source>
</evidence>
<sequence length="313" mass="33178">MQARLIAYPPEGAATICLIQADGMLRLGRTPDSGLATAPAGSVHLVLDHPSVSRVHAELRGMPDGWRLIDMGSKNGSFVDGVQCTDAPLPPTCWLRFGDVHCEFATIDDTEASDRRQQVTARRALATAHTAQLQRMTGLGDLLDASLRAVLELAHCERGFVLLDNGNDYVVRTSLALDPTMLASRAFSGSVSAVRRALAERRTIVANDVARLSWLAERASVAIAGLNTLVCVPLFDGSRVLGAIYADRVRPGPAINDLDVDLLAAFADNAAMWIAAQRTRELLDAHASATAIEGGANGLPWDGIVAAHTGTAG</sequence>
<dbReference type="InterPro" id="IPR029016">
    <property type="entry name" value="GAF-like_dom_sf"/>
</dbReference>
<dbReference type="SUPFAM" id="SSF49879">
    <property type="entry name" value="SMAD/FHA domain"/>
    <property type="match status" value="1"/>
</dbReference>
<dbReference type="Gene3D" id="3.30.450.40">
    <property type="match status" value="1"/>
</dbReference>
<accession>A0A2U9T5R7</accession>
<dbReference type="PROSITE" id="PS50006">
    <property type="entry name" value="FHA_DOMAIN"/>
    <property type="match status" value="1"/>
</dbReference>
<proteinExistence type="predicted"/>
<dbReference type="RefSeq" id="WP_111265883.1">
    <property type="nucleotide sequence ID" value="NZ_CP029843.1"/>
</dbReference>
<keyword evidence="4" id="KW-1185">Reference proteome</keyword>
<dbReference type="InterPro" id="IPR000253">
    <property type="entry name" value="FHA_dom"/>
</dbReference>
<dbReference type="SUPFAM" id="SSF55781">
    <property type="entry name" value="GAF domain-like"/>
    <property type="match status" value="1"/>
</dbReference>
<dbReference type="Gene3D" id="2.60.200.20">
    <property type="match status" value="1"/>
</dbReference>
<reference evidence="3 5" key="2">
    <citation type="submission" date="2019-10" db="EMBL/GenBank/DDBJ databases">
        <title>Lysobacter alkalisoli sp. nov., isolated from saline-alkaline soil.</title>
        <authorList>
            <person name="Sun J.-Q."/>
        </authorList>
    </citation>
    <scope>NUCLEOTIDE SEQUENCE [LARGE SCALE GENOMIC DNA]</scope>
    <source>
        <strain evidence="3 5">KCTC 42381</strain>
    </source>
</reference>
<dbReference type="Proteomes" id="UP000320431">
    <property type="component" value="Unassembled WGS sequence"/>
</dbReference>
<dbReference type="InterPro" id="IPR003018">
    <property type="entry name" value="GAF"/>
</dbReference>
<dbReference type="KEGG" id="lmb:C9I47_1017"/>